<dbReference type="InterPro" id="IPR036625">
    <property type="entry name" value="E3-bd_dom_sf"/>
</dbReference>
<dbReference type="Gene3D" id="2.40.50.100">
    <property type="match status" value="1"/>
</dbReference>
<dbReference type="EC" id="2.3.1.-" evidence="4"/>
<evidence type="ECO:0000313" key="8">
    <source>
        <dbReference type="EMBL" id="KPL78975.1"/>
    </source>
</evidence>
<dbReference type="InterPro" id="IPR004167">
    <property type="entry name" value="PSBD"/>
</dbReference>
<evidence type="ECO:0000256" key="1">
    <source>
        <dbReference type="ARBA" id="ARBA00001938"/>
    </source>
</evidence>
<dbReference type="AlphaFoldDB" id="A0A0P6X7F0"/>
<evidence type="ECO:0000256" key="2">
    <source>
        <dbReference type="ARBA" id="ARBA00007317"/>
    </source>
</evidence>
<dbReference type="InterPro" id="IPR003016">
    <property type="entry name" value="2-oxoA_DH_lipoyl-BS"/>
</dbReference>
<feature type="domain" description="Lipoyl-binding" evidence="6">
    <location>
        <begin position="2"/>
        <end position="77"/>
    </location>
</feature>
<dbReference type="Pfam" id="PF00364">
    <property type="entry name" value="Biotin_lipoyl"/>
    <property type="match status" value="1"/>
</dbReference>
<evidence type="ECO:0000259" key="7">
    <source>
        <dbReference type="PROSITE" id="PS51826"/>
    </source>
</evidence>
<dbReference type="STRING" id="1134406.ADN00_03520"/>
<dbReference type="InterPro" id="IPR000089">
    <property type="entry name" value="Biotin_lipoyl"/>
</dbReference>
<dbReference type="Proteomes" id="UP000050417">
    <property type="component" value="Unassembled WGS sequence"/>
</dbReference>
<dbReference type="InterPro" id="IPR045257">
    <property type="entry name" value="E2/Pdx1"/>
</dbReference>
<keyword evidence="3 4" id="KW-0450">Lipoyl</keyword>
<feature type="region of interest" description="Disordered" evidence="5">
    <location>
        <begin position="86"/>
        <end position="106"/>
    </location>
</feature>
<evidence type="ECO:0000259" key="6">
    <source>
        <dbReference type="PROSITE" id="PS50968"/>
    </source>
</evidence>
<dbReference type="InterPro" id="IPR023213">
    <property type="entry name" value="CAT-like_dom_sf"/>
</dbReference>
<dbReference type="CDD" id="cd06849">
    <property type="entry name" value="lipoyl_domain"/>
    <property type="match status" value="1"/>
</dbReference>
<reference evidence="8 9" key="1">
    <citation type="submission" date="2015-07" db="EMBL/GenBank/DDBJ databases">
        <title>Genome sequence of Ornatilinea apprima DSM 23815.</title>
        <authorList>
            <person name="Hemp J."/>
            <person name="Ward L.M."/>
            <person name="Pace L.A."/>
            <person name="Fischer W.W."/>
        </authorList>
    </citation>
    <scope>NUCLEOTIDE SEQUENCE [LARGE SCALE GENOMIC DNA]</scope>
    <source>
        <strain evidence="8 9">P3M-1</strain>
    </source>
</reference>
<dbReference type="PANTHER" id="PTHR23151">
    <property type="entry name" value="DIHYDROLIPOAMIDE ACETYL/SUCCINYL-TRANSFERASE-RELATED"/>
    <property type="match status" value="1"/>
</dbReference>
<evidence type="ECO:0000256" key="5">
    <source>
        <dbReference type="SAM" id="MobiDB-lite"/>
    </source>
</evidence>
<dbReference type="GO" id="GO:0016746">
    <property type="term" value="F:acyltransferase activity"/>
    <property type="evidence" value="ECO:0007669"/>
    <property type="project" value="UniProtKB-KW"/>
</dbReference>
<keyword evidence="4" id="KW-0808">Transferase</keyword>
<dbReference type="PROSITE" id="PS00189">
    <property type="entry name" value="LIPOYL"/>
    <property type="match status" value="1"/>
</dbReference>
<dbReference type="Gene3D" id="4.10.320.10">
    <property type="entry name" value="E3-binding domain"/>
    <property type="match status" value="1"/>
</dbReference>
<name>A0A0P6X7F0_9CHLR</name>
<dbReference type="Pfam" id="PF00198">
    <property type="entry name" value="2-oxoacid_dh"/>
    <property type="match status" value="1"/>
</dbReference>
<dbReference type="InterPro" id="IPR011053">
    <property type="entry name" value="Single_hybrid_motif"/>
</dbReference>
<dbReference type="PANTHER" id="PTHR23151:SF90">
    <property type="entry name" value="DIHYDROLIPOYLLYSINE-RESIDUE ACETYLTRANSFERASE COMPONENT OF PYRUVATE DEHYDROGENASE COMPLEX, MITOCHONDRIAL-RELATED"/>
    <property type="match status" value="1"/>
</dbReference>
<organism evidence="8 9">
    <name type="scientific">Ornatilinea apprima</name>
    <dbReference type="NCBI Taxonomy" id="1134406"/>
    <lineage>
        <taxon>Bacteria</taxon>
        <taxon>Bacillati</taxon>
        <taxon>Chloroflexota</taxon>
        <taxon>Anaerolineae</taxon>
        <taxon>Anaerolineales</taxon>
        <taxon>Anaerolineaceae</taxon>
        <taxon>Ornatilinea</taxon>
    </lineage>
</organism>
<dbReference type="Pfam" id="PF02817">
    <property type="entry name" value="E3_binding"/>
    <property type="match status" value="1"/>
</dbReference>
<feature type="domain" description="Peripheral subunit-binding (PSBD)" evidence="7">
    <location>
        <begin position="126"/>
        <end position="163"/>
    </location>
</feature>
<evidence type="ECO:0000313" key="9">
    <source>
        <dbReference type="Proteomes" id="UP000050417"/>
    </source>
</evidence>
<dbReference type="Gene3D" id="3.30.559.10">
    <property type="entry name" value="Chloramphenicol acetyltransferase-like domain"/>
    <property type="match status" value="1"/>
</dbReference>
<evidence type="ECO:0000256" key="3">
    <source>
        <dbReference type="ARBA" id="ARBA00022823"/>
    </source>
</evidence>
<dbReference type="EMBL" id="LGCL01000015">
    <property type="protein sequence ID" value="KPL78975.1"/>
    <property type="molecule type" value="Genomic_DNA"/>
</dbReference>
<dbReference type="PROSITE" id="PS50968">
    <property type="entry name" value="BIOTINYL_LIPOYL"/>
    <property type="match status" value="1"/>
</dbReference>
<accession>A0A0P6X7F0</accession>
<dbReference type="OrthoDB" id="9805770at2"/>
<dbReference type="GO" id="GO:0045254">
    <property type="term" value="C:pyruvate dehydrogenase complex"/>
    <property type="evidence" value="ECO:0007669"/>
    <property type="project" value="InterPro"/>
</dbReference>
<gene>
    <name evidence="8" type="ORF">ADN00_03520</name>
</gene>
<evidence type="ECO:0000256" key="4">
    <source>
        <dbReference type="RuleBase" id="RU003423"/>
    </source>
</evidence>
<dbReference type="PATRIC" id="fig|1134406.4.peg.55"/>
<dbReference type="RefSeq" id="WP_075061583.1">
    <property type="nucleotide sequence ID" value="NZ_LGCL01000015.1"/>
</dbReference>
<comment type="caution">
    <text evidence="8">The sequence shown here is derived from an EMBL/GenBank/DDBJ whole genome shotgun (WGS) entry which is preliminary data.</text>
</comment>
<dbReference type="InterPro" id="IPR001078">
    <property type="entry name" value="2-oxoacid_DH_actylTfrase"/>
</dbReference>
<dbReference type="SUPFAM" id="SSF52777">
    <property type="entry name" value="CoA-dependent acyltransferases"/>
    <property type="match status" value="1"/>
</dbReference>
<dbReference type="GO" id="GO:0006086">
    <property type="term" value="P:pyruvate decarboxylation to acetyl-CoA"/>
    <property type="evidence" value="ECO:0007669"/>
    <property type="project" value="InterPro"/>
</dbReference>
<dbReference type="SUPFAM" id="SSF51230">
    <property type="entry name" value="Single hybrid motif"/>
    <property type="match status" value="1"/>
</dbReference>
<dbReference type="PROSITE" id="PS51826">
    <property type="entry name" value="PSBD"/>
    <property type="match status" value="1"/>
</dbReference>
<comment type="cofactor">
    <cofactor evidence="1 4">
        <name>(R)-lipoate</name>
        <dbReference type="ChEBI" id="CHEBI:83088"/>
    </cofactor>
</comment>
<comment type="similarity">
    <text evidence="2 4">Belongs to the 2-oxoacid dehydrogenase family.</text>
</comment>
<protein>
    <recommendedName>
        <fullName evidence="4">Dihydrolipoamide acetyltransferase component of pyruvate dehydrogenase complex</fullName>
        <ecNumber evidence="4">2.3.1.-</ecNumber>
    </recommendedName>
</protein>
<sequence length="420" mass="44409">MADIVSMPKLGFDMAEGTLVHWVKKVGESVAKGDVLAEIETDKATVEVESSFEGVMARQLVEEKEIVPVGTPIAVIAAPGEEVADVPAPQAEKPGAPKEESAPAAALAPEVAPAVAEAQAGSGMVKASPLAKRMAKDHQLNLAELEGSGPGGRVVKKDVEQALASPKAAAPLAAAVETRAALPPAAWSAAGAPADERVSLNKLRQAIGRRMVESKQTVPHFYLTYDVDAAPLLELRKQVNELLPEEEKTSVNDFLIKAAAVALRRFPNLNASLQGTEVVRHGHVNIGVAVAVEGGLLTVVTRDADQKPVRVISGEVKSLVKRARDGKVRPEDIEGSTFSISNLGMYQVEEFGAIINPPEAAILAVGAARETPVVVNGEVKAGLRMKLTLSVDHRVSDGAEGAQFMQWLKQIIEQPLHLMI</sequence>
<keyword evidence="9" id="KW-1185">Reference proteome</keyword>
<dbReference type="SUPFAM" id="SSF47005">
    <property type="entry name" value="Peripheral subunit-binding domain of 2-oxo acid dehydrogenase complex"/>
    <property type="match status" value="1"/>
</dbReference>
<keyword evidence="4" id="KW-0012">Acyltransferase</keyword>
<proteinExistence type="inferred from homology"/>